<dbReference type="Proteomes" id="UP000555763">
    <property type="component" value="Unassembled WGS sequence"/>
</dbReference>
<gene>
    <name evidence="1" type="ORF">A5U30_004996</name>
</gene>
<evidence type="ECO:0000313" key="1">
    <source>
        <dbReference type="EMBL" id="EFM8157236.1"/>
    </source>
</evidence>
<name>A0A828P175_ECOLX</name>
<proteinExistence type="predicted"/>
<dbReference type="AlphaFoldDB" id="A0A828P175"/>
<accession>A0A828P175</accession>
<reference evidence="1 2" key="1">
    <citation type="submission" date="2020-02" db="EMBL/GenBank/DDBJ databases">
        <authorList>
            <consortium name="PulseNet: The National Subtyping Network for Foodborne Disease Surveillance"/>
            <person name="Tarr C.L."/>
            <person name="Trees E."/>
            <person name="Katz L.S."/>
            <person name="Carleton-Romer H.A."/>
            <person name="Stroika S."/>
            <person name="Kucerova Z."/>
            <person name="Roache K.F."/>
            <person name="Sabol A.L."/>
            <person name="Besser J."/>
            <person name="Gerner-Smidt P."/>
        </authorList>
    </citation>
    <scope>NUCLEOTIDE SEQUENCE [LARGE SCALE GENOMIC DNA]</scope>
    <source>
        <strain evidence="1 2">PNUSAE002719</strain>
    </source>
</reference>
<dbReference type="InterPro" id="IPR019708">
    <property type="entry name" value="Phage_HP1_Orf24"/>
</dbReference>
<evidence type="ECO:0000313" key="2">
    <source>
        <dbReference type="Proteomes" id="UP000555763"/>
    </source>
</evidence>
<protein>
    <submittedName>
        <fullName evidence="1">DUF2597 family protein</fullName>
    </submittedName>
</protein>
<dbReference type="EMBL" id="AATLZG010000057">
    <property type="protein sequence ID" value="EFM8157236.1"/>
    <property type="molecule type" value="Genomic_DNA"/>
</dbReference>
<sequence length="153" mass="16463">MTGNERISGGAFDINYDGIMIHVESATVTITDNSAVAQTRGVPNGYTRGSVSADVEVEVDAQNFKKFGAVARSAGSWRAIPEKDFLFYANNGSEEEKIEVFGCVPMLSDVVNISAGEAGKTTKKIKFMVTSPDFINIDGVPYLSARDTRDLKG</sequence>
<organism evidence="1 2">
    <name type="scientific">Escherichia coli</name>
    <dbReference type="NCBI Taxonomy" id="562"/>
    <lineage>
        <taxon>Bacteria</taxon>
        <taxon>Pseudomonadati</taxon>
        <taxon>Pseudomonadota</taxon>
        <taxon>Gammaproteobacteria</taxon>
        <taxon>Enterobacterales</taxon>
        <taxon>Enterobacteriaceae</taxon>
        <taxon>Escherichia</taxon>
    </lineage>
</organism>
<comment type="caution">
    <text evidence="1">The sequence shown here is derived from an EMBL/GenBank/DDBJ whole genome shotgun (WGS) entry which is preliminary data.</text>
</comment>
<dbReference type="Pfam" id="PF10772">
    <property type="entry name" value="Phage_HP1_Orf24"/>
    <property type="match status" value="1"/>
</dbReference>